<dbReference type="EMBL" id="GDID01000996">
    <property type="protein sequence ID" value="JAP95610.1"/>
    <property type="molecule type" value="Transcribed_RNA"/>
</dbReference>
<accession>A0A146KFQ1</accession>
<sequence>VRQEFWLDLTLGSAFVPNHNVDYSQTDPQAIIRATLLQRNEQSFWPLKKANPEVLSTIAHEQRTDLTSMTSAPIDSILSMVTQPQRIFANTATQLTDFADFKLGNSAIVKFCGERIIFNDKLENVQENAFLLLELVQIPTWRSGQELILGFACVKLSEVSELQNQQIKLSIFAAPLQKGFSKYEGLLNKMFARRMQTTVDAIYESFDLKKLLKEANSCFSPPEIGYLDLKFKFLSEDQIIQERNVRLKAIYPYDQEQNGPKLQTQGAELETQQNVDFTKFDQKVMEQMAILHRISGQKGANP</sequence>
<feature type="non-terminal residue" evidence="1">
    <location>
        <position position="302"/>
    </location>
</feature>
<evidence type="ECO:0000313" key="1">
    <source>
        <dbReference type="EMBL" id="JAP95610.1"/>
    </source>
</evidence>
<proteinExistence type="predicted"/>
<reference evidence="1" key="1">
    <citation type="submission" date="2015-07" db="EMBL/GenBank/DDBJ databases">
        <title>Adaptation to a free-living lifestyle via gene acquisitions in the diplomonad Trepomonas sp. PC1.</title>
        <authorList>
            <person name="Xu F."/>
            <person name="Jerlstrom-Hultqvist J."/>
            <person name="Kolisko M."/>
            <person name="Simpson A.G.B."/>
            <person name="Roger A.J."/>
            <person name="Svard S.G."/>
            <person name="Andersson J.O."/>
        </authorList>
    </citation>
    <scope>NUCLEOTIDE SEQUENCE</scope>
    <source>
        <strain evidence="1">PC1</strain>
    </source>
</reference>
<feature type="non-terminal residue" evidence="1">
    <location>
        <position position="1"/>
    </location>
</feature>
<gene>
    <name evidence="1" type="ORF">TPC1_11337</name>
</gene>
<organism evidence="1">
    <name type="scientific">Trepomonas sp. PC1</name>
    <dbReference type="NCBI Taxonomy" id="1076344"/>
    <lineage>
        <taxon>Eukaryota</taxon>
        <taxon>Metamonada</taxon>
        <taxon>Diplomonadida</taxon>
        <taxon>Hexamitidae</taxon>
        <taxon>Hexamitinae</taxon>
        <taxon>Trepomonas</taxon>
    </lineage>
</organism>
<dbReference type="AlphaFoldDB" id="A0A146KFQ1"/>
<protein>
    <submittedName>
        <fullName evidence="1">WD domain, G-beta repeat-containing protein</fullName>
    </submittedName>
</protein>
<name>A0A146KFQ1_9EUKA</name>